<dbReference type="RefSeq" id="WP_127075028.1">
    <property type="nucleotide sequence ID" value="NZ_CP032819.1"/>
</dbReference>
<accession>A0A3Q9IR43</accession>
<dbReference type="KEGG" id="buy:D8S85_10080"/>
<dbReference type="Proteomes" id="UP000270673">
    <property type="component" value="Chromosome"/>
</dbReference>
<evidence type="ECO:0000313" key="1">
    <source>
        <dbReference type="EMBL" id="AZS29860.1"/>
    </source>
</evidence>
<dbReference type="Pfam" id="PF02596">
    <property type="entry name" value="DUF169"/>
    <property type="match status" value="1"/>
</dbReference>
<evidence type="ECO:0000313" key="2">
    <source>
        <dbReference type="Proteomes" id="UP000270673"/>
    </source>
</evidence>
<dbReference type="EMBL" id="CP032819">
    <property type="protein sequence ID" value="AZS29860.1"/>
    <property type="molecule type" value="Genomic_DNA"/>
</dbReference>
<organism evidence="1 2">
    <name type="scientific">Butyricimonas faecalis</name>
    <dbReference type="NCBI Taxonomy" id="2093856"/>
    <lineage>
        <taxon>Bacteria</taxon>
        <taxon>Pseudomonadati</taxon>
        <taxon>Bacteroidota</taxon>
        <taxon>Bacteroidia</taxon>
        <taxon>Bacteroidales</taxon>
        <taxon>Odoribacteraceae</taxon>
        <taxon>Butyricimonas</taxon>
    </lineage>
</organism>
<reference evidence="1 2" key="1">
    <citation type="submission" date="2018-10" db="EMBL/GenBank/DDBJ databases">
        <title>Butyricimonas faecalis sp. nov., isolated from human faeces and emended description of the genus Butyricimonas.</title>
        <authorList>
            <person name="Le Roy T."/>
            <person name="Van der Smissen P."/>
            <person name="Paquot A."/>
            <person name="Delzenne N."/>
            <person name="Muccioli G."/>
            <person name="Collet J.-F."/>
            <person name="Cani P.D."/>
        </authorList>
    </citation>
    <scope>NUCLEOTIDE SEQUENCE [LARGE SCALE GENOMIC DNA]</scope>
    <source>
        <strain evidence="1 2">H184</strain>
    </source>
</reference>
<dbReference type="AlphaFoldDB" id="A0A3Q9IR43"/>
<dbReference type="OrthoDB" id="9779322at2"/>
<protein>
    <recommendedName>
        <fullName evidence="3">DUF169 domain-containing protein</fullName>
    </recommendedName>
</protein>
<keyword evidence="2" id="KW-1185">Reference proteome</keyword>
<name>A0A3Q9IR43_9BACT</name>
<dbReference type="InterPro" id="IPR003748">
    <property type="entry name" value="DUF169"/>
</dbReference>
<evidence type="ECO:0008006" key="3">
    <source>
        <dbReference type="Google" id="ProtNLM"/>
    </source>
</evidence>
<gene>
    <name evidence="1" type="ORF">D8S85_10080</name>
</gene>
<sequence length="246" mass="28141">MDIVKRDQFISLWKKYFNDAELPVAFYYSKENNNAMIMKKAVGHTCIIAQLGRVRRGESLCFLPESVGCGGGKFYLGFSKGMREGFEYFLSHGENEPHCERYKRTSEQVNAFLKTIHELPRKGDCLVFKRWDHLTEQDEPEAVFFFAPADVISGLFTLAGFNSSKPDAVISPFGAGCTSIVYYPYREQVEGTKRAVLGMFDPSARLCTDSNLLSFAIPISKFMEMIDQMEESFLITNTWKMMKKRM</sequence>
<proteinExistence type="predicted"/>